<reference evidence="9" key="1">
    <citation type="journal article" date="2017" name="Nat. Microbiol.">
        <title>Global analysis of biosynthetic gene clusters reveals vast potential of secondary metabolite production in Penicillium species.</title>
        <authorList>
            <person name="Nielsen J.C."/>
            <person name="Grijseels S."/>
            <person name="Prigent S."/>
            <person name="Ji B."/>
            <person name="Dainat J."/>
            <person name="Nielsen K.F."/>
            <person name="Frisvad J.C."/>
            <person name="Workman M."/>
            <person name="Nielsen J."/>
        </authorList>
    </citation>
    <scope>NUCLEOTIDE SEQUENCE [LARGE SCALE GENOMIC DNA]</scope>
    <source>
        <strain evidence="9">IBT 31321</strain>
    </source>
</reference>
<evidence type="ECO:0000256" key="5">
    <source>
        <dbReference type="ARBA" id="ARBA00038359"/>
    </source>
</evidence>
<keyword evidence="2 6" id="KW-0812">Transmembrane</keyword>
<feature type="transmembrane region" description="Helical" evidence="6">
    <location>
        <begin position="51"/>
        <end position="71"/>
    </location>
</feature>
<evidence type="ECO:0000256" key="4">
    <source>
        <dbReference type="ARBA" id="ARBA00023136"/>
    </source>
</evidence>
<evidence type="ECO:0000313" key="8">
    <source>
        <dbReference type="EMBL" id="OQE44128.1"/>
    </source>
</evidence>
<dbReference type="AlphaFoldDB" id="A0A1V6V0H3"/>
<dbReference type="PANTHER" id="PTHR33048:SF47">
    <property type="entry name" value="INTEGRAL MEMBRANE PROTEIN-RELATED"/>
    <property type="match status" value="1"/>
</dbReference>
<comment type="subcellular location">
    <subcellularLocation>
        <location evidence="1">Membrane</location>
        <topology evidence="1">Multi-pass membrane protein</topology>
    </subcellularLocation>
</comment>
<protein>
    <recommendedName>
        <fullName evidence="7">Rhodopsin domain-containing protein</fullName>
    </recommendedName>
</protein>
<keyword evidence="3 6" id="KW-1133">Transmembrane helix</keyword>
<evidence type="ECO:0000256" key="3">
    <source>
        <dbReference type="ARBA" id="ARBA00022989"/>
    </source>
</evidence>
<comment type="caution">
    <text evidence="8">The sequence shown here is derived from an EMBL/GenBank/DDBJ whole genome shotgun (WGS) entry which is preliminary data.</text>
</comment>
<evidence type="ECO:0000256" key="6">
    <source>
        <dbReference type="SAM" id="Phobius"/>
    </source>
</evidence>
<dbReference type="STRING" id="36646.A0A1V6V0H3"/>
<evidence type="ECO:0000259" key="7">
    <source>
        <dbReference type="Pfam" id="PF20684"/>
    </source>
</evidence>
<dbReference type="Pfam" id="PF20684">
    <property type="entry name" value="Fung_rhodopsin"/>
    <property type="match status" value="1"/>
</dbReference>
<gene>
    <name evidence="8" type="ORF">PENCOP_c002G05733</name>
</gene>
<comment type="similarity">
    <text evidence="5">Belongs to the SAT4 family.</text>
</comment>
<accession>A0A1V6V0H3</accession>
<dbReference type="PANTHER" id="PTHR33048">
    <property type="entry name" value="PTH11-LIKE INTEGRAL MEMBRANE PROTEIN (AFU_ORTHOLOGUE AFUA_5G11245)"/>
    <property type="match status" value="1"/>
</dbReference>
<dbReference type="Proteomes" id="UP000191500">
    <property type="component" value="Unassembled WGS sequence"/>
</dbReference>
<keyword evidence="4 6" id="KW-0472">Membrane</keyword>
<evidence type="ECO:0000313" key="9">
    <source>
        <dbReference type="Proteomes" id="UP000191500"/>
    </source>
</evidence>
<proteinExistence type="inferred from homology"/>
<dbReference type="GO" id="GO:0016020">
    <property type="term" value="C:membrane"/>
    <property type="evidence" value="ECO:0007669"/>
    <property type="project" value="UniProtKB-SubCell"/>
</dbReference>
<dbReference type="EMBL" id="MDDG01000002">
    <property type="protein sequence ID" value="OQE44128.1"/>
    <property type="molecule type" value="Genomic_DNA"/>
</dbReference>
<dbReference type="InterPro" id="IPR052337">
    <property type="entry name" value="SAT4-like"/>
</dbReference>
<feature type="transmembrane region" description="Helical" evidence="6">
    <location>
        <begin position="126"/>
        <end position="148"/>
    </location>
</feature>
<name>A0A1V6V0H3_9EURO</name>
<organism evidence="8 9">
    <name type="scientific">Penicillium coprophilum</name>
    <dbReference type="NCBI Taxonomy" id="36646"/>
    <lineage>
        <taxon>Eukaryota</taxon>
        <taxon>Fungi</taxon>
        <taxon>Dikarya</taxon>
        <taxon>Ascomycota</taxon>
        <taxon>Pezizomycotina</taxon>
        <taxon>Eurotiomycetes</taxon>
        <taxon>Eurotiomycetidae</taxon>
        <taxon>Eurotiales</taxon>
        <taxon>Aspergillaceae</taxon>
        <taxon>Penicillium</taxon>
    </lineage>
</organism>
<feature type="transmembrane region" description="Helical" evidence="6">
    <location>
        <begin position="17"/>
        <end position="39"/>
    </location>
</feature>
<feature type="domain" description="Rhodopsin" evidence="7">
    <location>
        <begin position="35"/>
        <end position="195"/>
    </location>
</feature>
<evidence type="ECO:0000256" key="1">
    <source>
        <dbReference type="ARBA" id="ARBA00004141"/>
    </source>
</evidence>
<keyword evidence="9" id="KW-1185">Reference proteome</keyword>
<evidence type="ECO:0000256" key="2">
    <source>
        <dbReference type="ARBA" id="ARBA00022692"/>
    </source>
</evidence>
<dbReference type="InterPro" id="IPR049326">
    <property type="entry name" value="Rhodopsin_dom_fungi"/>
</dbReference>
<sequence length="195" mass="21657">MVANWAWDPQHPCSGSALVGANIAITVLQIVFVAARLYTRFMQRAKAGADDYLILLTLAASIAKSVIYIYLVKVGIVWYHFDCAPQTPEKHVLMNKSSTIPSTSLQVKLTLLLFYLRSFTTRKFRILVHIVGSLVLAVEIGVLLEVFLQCRPLTYAWDRDIPGGKCIYPVSAYQTPVPLNILNGLLILVMPIPAV</sequence>